<dbReference type="InterPro" id="IPR003607">
    <property type="entry name" value="HD/PDEase_dom"/>
</dbReference>
<dbReference type="AlphaFoldDB" id="I8RM55"/>
<dbReference type="EMBL" id="AKVJ01000011">
    <property type="protein sequence ID" value="EIW19820.1"/>
    <property type="molecule type" value="Genomic_DNA"/>
</dbReference>
<dbReference type="Pfam" id="PF01966">
    <property type="entry name" value="HD"/>
    <property type="match status" value="1"/>
</dbReference>
<proteinExistence type="predicted"/>
<evidence type="ECO:0000313" key="2">
    <source>
        <dbReference type="EMBL" id="EIW19820.1"/>
    </source>
</evidence>
<dbReference type="SUPFAM" id="SSF109604">
    <property type="entry name" value="HD-domain/PDEase-like"/>
    <property type="match status" value="1"/>
</dbReference>
<organism evidence="2 3">
    <name type="scientific">Pelosinus fermentans B4</name>
    <dbReference type="NCBI Taxonomy" id="1149862"/>
    <lineage>
        <taxon>Bacteria</taxon>
        <taxon>Bacillati</taxon>
        <taxon>Bacillota</taxon>
        <taxon>Negativicutes</taxon>
        <taxon>Selenomonadales</taxon>
        <taxon>Sporomusaceae</taxon>
        <taxon>Pelosinus</taxon>
    </lineage>
</organism>
<reference evidence="2 3" key="1">
    <citation type="journal article" date="2012" name="J. Bacteriol.">
        <title>Draft Genome Sequences for Two Metal-Reducing Pelosinus fermentans Strains Isolated from a Cr(VI)-Contaminated Site and for Type Strain R7.</title>
        <authorList>
            <person name="Brown S.D."/>
            <person name="Podar M."/>
            <person name="Klingeman D.M."/>
            <person name="Johnson C.M."/>
            <person name="Yang Z.K."/>
            <person name="Utturkar S.M."/>
            <person name="Land M.L."/>
            <person name="Mosher J.J."/>
            <person name="Hurt R.A.Jr."/>
            <person name="Phelps T.J."/>
            <person name="Palumbo A.V."/>
            <person name="Arkin A.P."/>
            <person name="Hazen T.C."/>
            <person name="Elias D.A."/>
        </authorList>
    </citation>
    <scope>NUCLEOTIDE SEQUENCE [LARGE SCALE GENOMIC DNA]</scope>
    <source>
        <strain evidence="2 3">B4</strain>
    </source>
</reference>
<dbReference type="InterPro" id="IPR006674">
    <property type="entry name" value="HD_domain"/>
</dbReference>
<protein>
    <submittedName>
        <fullName evidence="2">Metal dependent phosphohydrolase</fullName>
    </submittedName>
</protein>
<keyword evidence="3" id="KW-1185">Reference proteome</keyword>
<dbReference type="PATRIC" id="fig|1149862.3.peg.971"/>
<keyword evidence="2" id="KW-0378">Hydrolase</keyword>
<name>I8RM55_9FIRM</name>
<comment type="caution">
    <text evidence="2">The sequence shown here is derived from an EMBL/GenBank/DDBJ whole genome shotgun (WGS) entry which is preliminary data.</text>
</comment>
<accession>I8RM55</accession>
<dbReference type="Gene3D" id="1.10.3210.10">
    <property type="entry name" value="Hypothetical protein af1432"/>
    <property type="match status" value="1"/>
</dbReference>
<dbReference type="InterPro" id="IPR006675">
    <property type="entry name" value="HDIG_dom"/>
</dbReference>
<evidence type="ECO:0000259" key="1">
    <source>
        <dbReference type="Pfam" id="PF01966"/>
    </source>
</evidence>
<feature type="domain" description="HD" evidence="1">
    <location>
        <begin position="45"/>
        <end position="174"/>
    </location>
</feature>
<dbReference type="Proteomes" id="UP000004324">
    <property type="component" value="Unassembled WGS sequence"/>
</dbReference>
<evidence type="ECO:0000313" key="3">
    <source>
        <dbReference type="Proteomes" id="UP000004324"/>
    </source>
</evidence>
<dbReference type="CDD" id="cd00077">
    <property type="entry name" value="HDc"/>
    <property type="match status" value="1"/>
</dbReference>
<gene>
    <name evidence="2" type="ORF">FB4_0071</name>
</gene>
<sequence>MLHRIKQVFAALTASITPKDRDFIEQHLNLKAQSLFWAMNVPDQRHVLNVAYTALRLADHHSNVNINLLVKCALLHDVGKVKGDVSTVDKIITVIGDCFFPNQLRKWGKQGRGSKVANLRHAFYIYFHHAAISAGMLREIGESPEMIDIIANHHKTPAENDPLELTLLRESDNMH</sequence>
<dbReference type="OrthoDB" id="68032at2"/>
<dbReference type="NCBIfam" id="TIGR00277">
    <property type="entry name" value="HDIG"/>
    <property type="match status" value="1"/>
</dbReference>
<dbReference type="GO" id="GO:0016787">
    <property type="term" value="F:hydrolase activity"/>
    <property type="evidence" value="ECO:0007669"/>
    <property type="project" value="UniProtKB-KW"/>
</dbReference>
<dbReference type="RefSeq" id="WP_007931818.1">
    <property type="nucleotide sequence ID" value="NZ_AKVJ01000011.1"/>
</dbReference>